<organism evidence="5 6">
    <name type="scientific">Chryseobacterium caseinilyticum</name>
    <dbReference type="NCBI Taxonomy" id="2771428"/>
    <lineage>
        <taxon>Bacteria</taxon>
        <taxon>Pseudomonadati</taxon>
        <taxon>Bacteroidota</taxon>
        <taxon>Flavobacteriia</taxon>
        <taxon>Flavobacteriales</taxon>
        <taxon>Weeksellaceae</taxon>
        <taxon>Chryseobacterium group</taxon>
        <taxon>Chryseobacterium</taxon>
    </lineage>
</organism>
<dbReference type="Pfam" id="PF18962">
    <property type="entry name" value="Por_Secre_tail"/>
    <property type="match status" value="1"/>
</dbReference>
<dbReference type="PROSITE" id="PS50853">
    <property type="entry name" value="FN3"/>
    <property type="match status" value="5"/>
</dbReference>
<dbReference type="CDD" id="cd00063">
    <property type="entry name" value="FN3"/>
    <property type="match status" value="5"/>
</dbReference>
<dbReference type="Gene3D" id="2.60.40.10">
    <property type="entry name" value="Immunoglobulins"/>
    <property type="match status" value="5"/>
</dbReference>
<feature type="domain" description="Fibronectin type-III" evidence="4">
    <location>
        <begin position="209"/>
        <end position="302"/>
    </location>
</feature>
<dbReference type="InterPro" id="IPR013783">
    <property type="entry name" value="Ig-like_fold"/>
</dbReference>
<dbReference type="Proteomes" id="UP000637299">
    <property type="component" value="Unassembled WGS sequence"/>
</dbReference>
<proteinExistence type="predicted"/>
<dbReference type="InterPro" id="IPR036116">
    <property type="entry name" value="FN3_sf"/>
</dbReference>
<dbReference type="SMART" id="SM00060">
    <property type="entry name" value="FN3"/>
    <property type="match status" value="5"/>
</dbReference>
<evidence type="ECO:0000256" key="1">
    <source>
        <dbReference type="ARBA" id="ARBA00022729"/>
    </source>
</evidence>
<protein>
    <submittedName>
        <fullName evidence="5">Fibronectin type III domain-containing protein</fullName>
    </submittedName>
</protein>
<evidence type="ECO:0000313" key="6">
    <source>
        <dbReference type="Proteomes" id="UP000637299"/>
    </source>
</evidence>
<dbReference type="InterPro" id="IPR045474">
    <property type="entry name" value="GEVED"/>
</dbReference>
<dbReference type="RefSeq" id="WP_191735639.1">
    <property type="nucleotide sequence ID" value="NZ_JACYFS010000001.1"/>
</dbReference>
<evidence type="ECO:0000256" key="2">
    <source>
        <dbReference type="ARBA" id="ARBA00022737"/>
    </source>
</evidence>
<sequence length="1268" mass="136573">MKKFFTSFIFLWLVSQLGIMSHLKAQTPATIPYTQNFNSANDFTFVNGTQTNKWAYGTATGNTGSSIYISNDNGTANAYTVNSTSVVQAYREITVPANTTIATLSFDWKGIGEGFTTTNYDYLRVWLVPATFTPVAGTQITAGAGRIQLGGNMNNQATWLNYLNSGLNLSSFAGSTMRLVFEWRNDFSSGTQPPVAIDNVNLSIPSCVMPTALAVNNITPNGATISWTAPTPAPANGYQYYVTTTNTAPVATTPPSGTSASTSTILGSLNPNTTYYFWVRSVCGTSDLSIWTPGPSFTTPQIPATIPYTQNFTGGNDFAFVNGTQTNQWAYGSATGNTGNSIYISNNNGTANAYTIGSTSVVQAFRDITVPAGTTIANLSFDWKGIGEGFTTTNYDYLRVWLVPITFVPVAGTQITAGTGRVQVGGNMNNQATWANYLNSNLNITSFAGSTMRLVFEWRNDSSGGTQPPMAIDNVNISIPSCVIPTALAVITVTANGATISWTAPTPAPANGYQYYVTTTNTAPTQTTPPTGNTNATSVTLGSLTPNTTYYFWVRSRCNTTDYSLWTAGPSFTTTQIPATIPYIQDFSGAVDFGFTNGTQTNKWVSGSATGNTGNSIYISNNGTANAYTISSTSVVHAYRDIAVPAGTTEAQFGFDWKAGGESTYDYLRVWLVPASYQPVAGTQITAGTGRIQIGANYNLQTAWQNFLNPALNIGSFAGSTMRVVFEWRNDGSGGVQPPVAVDNVKLLVCNNATPTVTVGTITQNSAVLNWNQDINGATYEIRYRPLGSTAWQTQSVGAAPYPAATNTFTLTNLLPATEYEVEIAAVCKNVPGVYSHNTFITRCDPTPPNVTVTNITSTSALVTWNPLAVNGTYQLQWREVGTAVWNTPTIPQPPANSYVLDGLSSYKTYEVMVRNTCIGETTPNPWSNAQVFTTVRVCEIPPPGLTITQLNPTSAEVTWEAYTGTGATNSYVLRYRKVGIPSWTNITVNNTTTYTITGLVELTKYEMQVANVCTGTPGNFTPLYYFTTPTVVYCQMSSTNSTTEYINKVSVTPYQSAAKENASGPSNYTDFTGDTTKYITLIQGSQGNVVKVDKTSASGSNTGVAVWIDFNRNGYFDVNEKILSNGPNSQTSVSAAFTVPEDTFVSSTDYKYVVMRVAMQKDGVPVNCTSFADGEVEDYTVRIQKKPIVNALDQTEIILYPNPVKTVLNIKNISVKANYKIYSTSGQLVSSGVIVNNKIDVSRLINGLYVIEVVDGNTTVQKKFIKE</sequence>
<keyword evidence="2" id="KW-0677">Repeat</keyword>
<keyword evidence="6" id="KW-1185">Reference proteome</keyword>
<dbReference type="InterPro" id="IPR050991">
    <property type="entry name" value="ECM_Regulatory_Proteins"/>
</dbReference>
<dbReference type="PANTHER" id="PTHR46708">
    <property type="entry name" value="TENASCIN"/>
    <property type="match status" value="1"/>
</dbReference>
<dbReference type="PANTHER" id="PTHR46708:SF2">
    <property type="entry name" value="FIBRONECTIN TYPE-III DOMAIN-CONTAINING PROTEIN"/>
    <property type="match status" value="1"/>
</dbReference>
<name>A0ABR8ZAK8_9FLAO</name>
<dbReference type="Pfam" id="PF00041">
    <property type="entry name" value="fn3"/>
    <property type="match status" value="5"/>
</dbReference>
<evidence type="ECO:0000259" key="4">
    <source>
        <dbReference type="PROSITE" id="PS50853"/>
    </source>
</evidence>
<evidence type="ECO:0000313" key="5">
    <source>
        <dbReference type="EMBL" id="MBD8081955.1"/>
    </source>
</evidence>
<feature type="domain" description="Fibronectin type-III" evidence="4">
    <location>
        <begin position="753"/>
        <end position="846"/>
    </location>
</feature>
<comment type="caution">
    <text evidence="5">The sequence shown here is derived from an EMBL/GenBank/DDBJ whole genome shotgun (WGS) entry which is preliminary data.</text>
</comment>
<feature type="chain" id="PRO_5047524584" evidence="3">
    <location>
        <begin position="26"/>
        <end position="1268"/>
    </location>
</feature>
<dbReference type="Pfam" id="PF20009">
    <property type="entry name" value="GEVED"/>
    <property type="match status" value="1"/>
</dbReference>
<gene>
    <name evidence="5" type="ORF">IC610_05895</name>
</gene>
<keyword evidence="1 3" id="KW-0732">Signal</keyword>
<feature type="domain" description="Fibronectin type-III" evidence="4">
    <location>
        <begin position="484"/>
        <end position="577"/>
    </location>
</feature>
<accession>A0ABR8ZAK8</accession>
<dbReference type="EMBL" id="JACYFS010000001">
    <property type="protein sequence ID" value="MBD8081955.1"/>
    <property type="molecule type" value="Genomic_DNA"/>
</dbReference>
<dbReference type="SUPFAM" id="SSF49265">
    <property type="entry name" value="Fibronectin type III"/>
    <property type="match status" value="3"/>
</dbReference>
<dbReference type="InterPro" id="IPR003961">
    <property type="entry name" value="FN3_dom"/>
</dbReference>
<dbReference type="NCBIfam" id="TIGR04183">
    <property type="entry name" value="Por_Secre_tail"/>
    <property type="match status" value="1"/>
</dbReference>
<feature type="signal peptide" evidence="3">
    <location>
        <begin position="1"/>
        <end position="25"/>
    </location>
</feature>
<evidence type="ECO:0000256" key="3">
    <source>
        <dbReference type="SAM" id="SignalP"/>
    </source>
</evidence>
<feature type="domain" description="Fibronectin type-III" evidence="4">
    <location>
        <begin position="942"/>
        <end position="1032"/>
    </location>
</feature>
<dbReference type="InterPro" id="IPR026444">
    <property type="entry name" value="Secre_tail"/>
</dbReference>
<feature type="domain" description="Fibronectin type-III" evidence="4">
    <location>
        <begin position="847"/>
        <end position="938"/>
    </location>
</feature>
<reference evidence="5 6" key="1">
    <citation type="submission" date="2020-09" db="EMBL/GenBank/DDBJ databases">
        <title>Genome seq and assembly of Chryseobacterium sp.</title>
        <authorList>
            <person name="Chhetri G."/>
        </authorList>
    </citation>
    <scope>NUCLEOTIDE SEQUENCE [LARGE SCALE GENOMIC DNA]</scope>
    <source>
        <strain evidence="5 6">GCR10</strain>
    </source>
</reference>